<feature type="compositionally biased region" description="Low complexity" evidence="1">
    <location>
        <begin position="21"/>
        <end position="30"/>
    </location>
</feature>
<dbReference type="Proteomes" id="UP000001610">
    <property type="component" value="Unassembled WGS sequence"/>
</dbReference>
<reference evidence="2 3" key="1">
    <citation type="journal article" date="2011" name="Genome Biol.">
        <title>Genome sequence of the insect pathogenic fungus Cordyceps militaris, a valued traditional Chinese medicine.</title>
        <authorList>
            <person name="Zheng P."/>
            <person name="Xia Y."/>
            <person name="Xiao G."/>
            <person name="Xiong C."/>
            <person name="Hu X."/>
            <person name="Zhang S."/>
            <person name="Zheng H."/>
            <person name="Huang Y."/>
            <person name="Zhou Y."/>
            <person name="Wang S."/>
            <person name="Zhao G.P."/>
            <person name="Liu X."/>
            <person name="St Leger R.J."/>
            <person name="Wang C."/>
        </authorList>
    </citation>
    <scope>NUCLEOTIDE SEQUENCE [LARGE SCALE GENOMIC DNA]</scope>
    <source>
        <strain evidence="2 3">CM01</strain>
    </source>
</reference>
<protein>
    <recommendedName>
        <fullName evidence="4">HNH endonuclease</fullName>
    </recommendedName>
</protein>
<feature type="compositionally biased region" description="Basic and acidic residues" evidence="1">
    <location>
        <begin position="1"/>
        <end position="12"/>
    </location>
</feature>
<dbReference type="RefSeq" id="XP_006669064.1">
    <property type="nucleotide sequence ID" value="XM_006669001.1"/>
</dbReference>
<gene>
    <name evidence="2" type="ORF">CCM_03853</name>
</gene>
<dbReference type="OrthoDB" id="4850648at2759"/>
<dbReference type="EMBL" id="JH126401">
    <property type="protein sequence ID" value="EGX92480.1"/>
    <property type="molecule type" value="Genomic_DNA"/>
</dbReference>
<dbReference type="AlphaFoldDB" id="G3JCV2"/>
<feature type="region of interest" description="Disordered" evidence="1">
    <location>
        <begin position="1"/>
        <end position="36"/>
    </location>
</feature>
<sequence>MTLLEKRNAKSEPKRRRRSKATAAKSASRTGSQEEAEDLADFIDCLAHEIFDNLREELQEMDYRPRRDSRSLQDKFSLPLTPLFYPRETMAEECESQRAWIPLSYHHLIPRFVHDKVVRRGWHKKEDLRNLAWLCGACHRFVHRFKNHEELAREYDTVELLLAEEEVQ</sequence>
<evidence type="ECO:0008006" key="4">
    <source>
        <dbReference type="Google" id="ProtNLM"/>
    </source>
</evidence>
<dbReference type="GeneID" id="18165876"/>
<keyword evidence="3" id="KW-1185">Reference proteome</keyword>
<dbReference type="eggNOG" id="ENOG502S89B">
    <property type="taxonomic scope" value="Eukaryota"/>
</dbReference>
<dbReference type="PANTHER" id="PTHR37827:SF1">
    <property type="entry name" value="HNH DOMAIN-CONTAINING PROTEIN"/>
    <property type="match status" value="1"/>
</dbReference>
<dbReference type="VEuPathDB" id="FungiDB:CCM_03853"/>
<dbReference type="InParanoid" id="G3JCV2"/>
<dbReference type="STRING" id="983644.G3JCV2"/>
<proteinExistence type="predicted"/>
<dbReference type="PANTHER" id="PTHR37827">
    <property type="entry name" value="TUDOR DOMAIN-CONTAINING PROTEIN"/>
    <property type="match status" value="1"/>
</dbReference>
<dbReference type="HOGENOM" id="CLU_1586401_0_0_1"/>
<evidence type="ECO:0000313" key="2">
    <source>
        <dbReference type="EMBL" id="EGX92480.1"/>
    </source>
</evidence>
<evidence type="ECO:0000313" key="3">
    <source>
        <dbReference type="Proteomes" id="UP000001610"/>
    </source>
</evidence>
<name>G3JCV2_CORMM</name>
<accession>G3JCV2</accession>
<organism evidence="2 3">
    <name type="scientific">Cordyceps militaris (strain CM01)</name>
    <name type="common">Caterpillar fungus</name>
    <dbReference type="NCBI Taxonomy" id="983644"/>
    <lineage>
        <taxon>Eukaryota</taxon>
        <taxon>Fungi</taxon>
        <taxon>Dikarya</taxon>
        <taxon>Ascomycota</taxon>
        <taxon>Pezizomycotina</taxon>
        <taxon>Sordariomycetes</taxon>
        <taxon>Hypocreomycetidae</taxon>
        <taxon>Hypocreales</taxon>
        <taxon>Cordycipitaceae</taxon>
        <taxon>Cordyceps</taxon>
    </lineage>
</organism>
<dbReference type="KEGG" id="cmt:CCM_03853"/>
<evidence type="ECO:0000256" key="1">
    <source>
        <dbReference type="SAM" id="MobiDB-lite"/>
    </source>
</evidence>